<feature type="domain" description="C2H2-type" evidence="7">
    <location>
        <begin position="877"/>
        <end position="905"/>
    </location>
</feature>
<keyword evidence="4" id="KW-0862">Zinc</keyword>
<feature type="compositionally biased region" description="Basic and acidic residues" evidence="6">
    <location>
        <begin position="578"/>
        <end position="588"/>
    </location>
</feature>
<keyword evidence="2" id="KW-0677">Repeat</keyword>
<feature type="region of interest" description="Disordered" evidence="6">
    <location>
        <begin position="578"/>
        <end position="601"/>
    </location>
</feature>
<dbReference type="Proteomes" id="UP001642540">
    <property type="component" value="Unassembled WGS sequence"/>
</dbReference>
<dbReference type="PROSITE" id="PS00028">
    <property type="entry name" value="ZINC_FINGER_C2H2_1"/>
    <property type="match status" value="9"/>
</dbReference>
<dbReference type="EMBL" id="CAXLJM020000075">
    <property type="protein sequence ID" value="CAL8128399.1"/>
    <property type="molecule type" value="Genomic_DNA"/>
</dbReference>
<feature type="domain" description="C2H2-type" evidence="7">
    <location>
        <begin position="340"/>
        <end position="367"/>
    </location>
</feature>
<feature type="domain" description="C2H2-type" evidence="7">
    <location>
        <begin position="765"/>
        <end position="789"/>
    </location>
</feature>
<evidence type="ECO:0000256" key="3">
    <source>
        <dbReference type="ARBA" id="ARBA00022771"/>
    </source>
</evidence>
<proteinExistence type="predicted"/>
<feature type="compositionally biased region" description="Low complexity" evidence="6">
    <location>
        <begin position="218"/>
        <end position="236"/>
    </location>
</feature>
<reference evidence="8 9" key="1">
    <citation type="submission" date="2024-08" db="EMBL/GenBank/DDBJ databases">
        <authorList>
            <person name="Cucini C."/>
            <person name="Frati F."/>
        </authorList>
    </citation>
    <scope>NUCLEOTIDE SEQUENCE [LARGE SCALE GENOMIC DNA]</scope>
</reference>
<keyword evidence="1" id="KW-0479">Metal-binding</keyword>
<feature type="compositionally biased region" description="Acidic residues" evidence="6">
    <location>
        <begin position="165"/>
        <end position="176"/>
    </location>
</feature>
<comment type="caution">
    <text evidence="8">The sequence shown here is derived from an EMBL/GenBank/DDBJ whole genome shotgun (WGS) entry which is preliminary data.</text>
</comment>
<feature type="domain" description="C2H2-type" evidence="7">
    <location>
        <begin position="433"/>
        <end position="460"/>
    </location>
</feature>
<dbReference type="InterPro" id="IPR013087">
    <property type="entry name" value="Znf_C2H2_type"/>
</dbReference>
<dbReference type="Pfam" id="PF00096">
    <property type="entry name" value="zf-C2H2"/>
    <property type="match status" value="1"/>
</dbReference>
<dbReference type="Gene3D" id="3.30.160.60">
    <property type="entry name" value="Classic Zinc Finger"/>
    <property type="match status" value="7"/>
</dbReference>
<feature type="domain" description="C2H2-type" evidence="7">
    <location>
        <begin position="610"/>
        <end position="637"/>
    </location>
</feature>
<evidence type="ECO:0000313" key="9">
    <source>
        <dbReference type="Proteomes" id="UP001642540"/>
    </source>
</evidence>
<accession>A0ABP1RHH0</accession>
<dbReference type="PANTHER" id="PTHR24379:SF121">
    <property type="entry name" value="C2H2-TYPE DOMAIN-CONTAINING PROTEIN"/>
    <property type="match status" value="1"/>
</dbReference>
<sequence length="926" mass="106072">MNMDPENRRKLICFICCKPVISSATEVVGDDNNDEGWSSSTSFKTYLKFVDFAKCYLLLETNEGDPNNHDYSTKGEVFCESCLVKVKNIFGLYEQLCEVELRLSSKLGELGKLMTESQGHAGVKGKLGIRELIASKCLEKDRKILKATVSDGRGNESKPGGQEFFADEEDDDDEIGVEVKMEEGDSIDEQNVEVDNADEEEVEVDGEEISTEQTDDPLSLSLIPTTSSKSTDMMMSDGDDDSNSNYVPDSQSDWDDRDTSDDDTEHRTKSKRKRIVLSDVLKVMTSQVNQENALLESQAPEILQAAMHDQDEVDCSVAISGESDDEEDDKANDTISSDNFACDHCYRYFHTAQAIYTHLLWHESQSKEQRTPCPFCYQKFVLIQSQKLHMQVHHPSLIAVDKPFNCDEKRCVSSFKTISELSEHIVKHSKPSFHCSVCHWGFVDSHHLKVHEIIHIEPKNGVYHCTDCKYTFQRVKELQIHFDFKHGPSLSLQLMNIHVEKLETMKRPCRFCKVSFPIGKDLALHFKQCTKNPENLIRQKKACGRVMKRKRIVRCHQCGKWISQNLQKNHMAMHLQNEKMKEKRKEENCSESSDDEDESNQFGTKLKKKFTCSQCQREFSQASSLYTHLKYHDNKSGEQGTPCCFCSRTSVLPQAHQLHMQVKHPSVISTENPYKCDENGCNSSFETLSKLNEHVTTHSKPFLHCSVCQWRFLNGDRLQLHELVHLRPNKGEYQCPSCEVKSRTRQDLQIHFDIKHGANLGVEFYKCSKPNCAQSFRSKLGLRNHMRGHEKGPKKNQCPHCKKTFQIDQELITHSKSCPRNPENYILITNSSGKTVKKVRCVICDAFVLQSNMQRRHMPTHMSKEERERRRKGKQRVICEICGLSFSSGQSLKYHVDRLHKQIIPRVECGMNEGCCRLRVVASSTA</sequence>
<name>A0ABP1RHH0_9HEXA</name>
<protein>
    <recommendedName>
        <fullName evidence="7">C2H2-type domain-containing protein</fullName>
    </recommendedName>
</protein>
<dbReference type="SUPFAM" id="SSF57667">
    <property type="entry name" value="beta-beta-alpha zinc fingers"/>
    <property type="match status" value="6"/>
</dbReference>
<evidence type="ECO:0000256" key="1">
    <source>
        <dbReference type="ARBA" id="ARBA00022723"/>
    </source>
</evidence>
<evidence type="ECO:0000259" key="7">
    <source>
        <dbReference type="PROSITE" id="PS50157"/>
    </source>
</evidence>
<feature type="compositionally biased region" description="Acidic residues" evidence="6">
    <location>
        <begin position="184"/>
        <end position="215"/>
    </location>
</feature>
<dbReference type="InterPro" id="IPR036236">
    <property type="entry name" value="Znf_C2H2_sf"/>
</dbReference>
<evidence type="ECO:0000256" key="4">
    <source>
        <dbReference type="ARBA" id="ARBA00022833"/>
    </source>
</evidence>
<keyword evidence="3 5" id="KW-0863">Zinc-finger</keyword>
<feature type="domain" description="C2H2-type" evidence="7">
    <location>
        <begin position="674"/>
        <end position="699"/>
    </location>
</feature>
<evidence type="ECO:0000256" key="5">
    <source>
        <dbReference type="PROSITE-ProRule" id="PRU00042"/>
    </source>
</evidence>
<gene>
    <name evidence="8" type="ORF">ODALV1_LOCUS22217</name>
</gene>
<evidence type="ECO:0000313" key="8">
    <source>
        <dbReference type="EMBL" id="CAL8128399.1"/>
    </source>
</evidence>
<feature type="region of interest" description="Disordered" evidence="6">
    <location>
        <begin position="149"/>
        <end position="270"/>
    </location>
</feature>
<evidence type="ECO:0000256" key="2">
    <source>
        <dbReference type="ARBA" id="ARBA00022737"/>
    </source>
</evidence>
<feature type="domain" description="C2H2-type" evidence="7">
    <location>
        <begin position="404"/>
        <end position="433"/>
    </location>
</feature>
<feature type="compositionally biased region" description="Acidic residues" evidence="6">
    <location>
        <begin position="252"/>
        <end position="263"/>
    </location>
</feature>
<evidence type="ECO:0000256" key="6">
    <source>
        <dbReference type="SAM" id="MobiDB-lite"/>
    </source>
</evidence>
<organism evidence="8 9">
    <name type="scientific">Orchesella dallaii</name>
    <dbReference type="NCBI Taxonomy" id="48710"/>
    <lineage>
        <taxon>Eukaryota</taxon>
        <taxon>Metazoa</taxon>
        <taxon>Ecdysozoa</taxon>
        <taxon>Arthropoda</taxon>
        <taxon>Hexapoda</taxon>
        <taxon>Collembola</taxon>
        <taxon>Entomobryomorpha</taxon>
        <taxon>Entomobryoidea</taxon>
        <taxon>Orchesellidae</taxon>
        <taxon>Orchesellinae</taxon>
        <taxon>Orchesella</taxon>
    </lineage>
</organism>
<dbReference type="PROSITE" id="PS50157">
    <property type="entry name" value="ZINC_FINGER_C2H2_2"/>
    <property type="match status" value="8"/>
</dbReference>
<dbReference type="PANTHER" id="PTHR24379">
    <property type="entry name" value="KRAB AND ZINC FINGER DOMAIN-CONTAINING"/>
    <property type="match status" value="1"/>
</dbReference>
<keyword evidence="9" id="KW-1185">Reference proteome</keyword>
<dbReference type="SMART" id="SM00355">
    <property type="entry name" value="ZnF_C2H2"/>
    <property type="match status" value="15"/>
</dbReference>
<feature type="domain" description="C2H2-type" evidence="7">
    <location>
        <begin position="463"/>
        <end position="486"/>
    </location>
</feature>